<protein>
    <submittedName>
        <fullName evidence="3">HNH endonuclease</fullName>
    </submittedName>
</protein>
<dbReference type="InterPro" id="IPR044068">
    <property type="entry name" value="CB"/>
</dbReference>
<keyword evidence="3" id="KW-0540">Nuclease</keyword>
<organism evidence="3 4">
    <name type="scientific">Blautia acetigignens</name>
    <dbReference type="NCBI Taxonomy" id="2981783"/>
    <lineage>
        <taxon>Bacteria</taxon>
        <taxon>Bacillati</taxon>
        <taxon>Bacillota</taxon>
        <taxon>Clostridia</taxon>
        <taxon>Lachnospirales</taxon>
        <taxon>Lachnospiraceae</taxon>
        <taxon>Blautia</taxon>
    </lineage>
</organism>
<dbReference type="Proteomes" id="UP001470752">
    <property type="component" value="Unassembled WGS sequence"/>
</dbReference>
<dbReference type="GO" id="GO:0004519">
    <property type="term" value="F:endonuclease activity"/>
    <property type="evidence" value="ECO:0007669"/>
    <property type="project" value="UniProtKB-KW"/>
</dbReference>
<feature type="domain" description="Core-binding (CB)" evidence="2">
    <location>
        <begin position="1"/>
        <end position="94"/>
    </location>
</feature>
<dbReference type="CDD" id="cd00085">
    <property type="entry name" value="HNHc"/>
    <property type="match status" value="1"/>
</dbReference>
<comment type="caution">
    <text evidence="3">The sequence shown here is derived from an EMBL/GenBank/DDBJ whole genome shotgun (WGS) entry which is preliminary data.</text>
</comment>
<evidence type="ECO:0000313" key="3">
    <source>
        <dbReference type="EMBL" id="MEQ2412642.1"/>
    </source>
</evidence>
<keyword evidence="4" id="KW-1185">Reference proteome</keyword>
<accession>A0ABV1CMG1</accession>
<evidence type="ECO:0000256" key="1">
    <source>
        <dbReference type="PROSITE-ProRule" id="PRU01248"/>
    </source>
</evidence>
<keyword evidence="1" id="KW-0238">DNA-binding</keyword>
<reference evidence="3 4" key="1">
    <citation type="submission" date="2024-04" db="EMBL/GenBank/DDBJ databases">
        <title>Human intestinal bacterial collection.</title>
        <authorList>
            <person name="Pauvert C."/>
            <person name="Hitch T.C.A."/>
            <person name="Clavel T."/>
        </authorList>
    </citation>
    <scope>NUCLEOTIDE SEQUENCE [LARGE SCALE GENOMIC DNA]</scope>
    <source>
        <strain evidence="3 4">CLA-AA-H161</strain>
    </source>
</reference>
<dbReference type="PROSITE" id="PS51900">
    <property type="entry name" value="CB"/>
    <property type="match status" value="1"/>
</dbReference>
<proteinExistence type="predicted"/>
<evidence type="ECO:0000313" key="4">
    <source>
        <dbReference type="Proteomes" id="UP001470752"/>
    </source>
</evidence>
<dbReference type="InterPro" id="IPR003615">
    <property type="entry name" value="HNH_nuc"/>
</dbReference>
<sequence length="237" mass="27909">MNEYVLMTYYIKYLKEIRKVSDSTIKHYLQALKSISKFLVEKKKIKQSIYEIKDIDDLVVVKEYLYKDPDFVDLDTRGHRMYSVGFNHYFRFANGDGFENIHEQIKSMDIEIPIANKQIVTINTWKRSSIIKMQSIESAGYKCEINSNHKTFTAKRTGKPYMEGHHALPMKYQNRFQNSLDIYANVICLCPTCHRRLHYGVESEKMNVVDKIYYDRSDRLAASGIKIGKEEFESLIK</sequence>
<gene>
    <name evidence="3" type="ORF">AAAX94_06355</name>
</gene>
<dbReference type="EMBL" id="JBBNFW010000138">
    <property type="protein sequence ID" value="MEQ2412642.1"/>
    <property type="molecule type" value="Genomic_DNA"/>
</dbReference>
<dbReference type="RefSeq" id="WP_117854408.1">
    <property type="nucleotide sequence ID" value="NZ_JBBNFW010000138.1"/>
</dbReference>
<keyword evidence="3" id="KW-0255">Endonuclease</keyword>
<keyword evidence="3" id="KW-0378">Hydrolase</keyword>
<evidence type="ECO:0000259" key="2">
    <source>
        <dbReference type="PROSITE" id="PS51900"/>
    </source>
</evidence>
<name>A0ABV1CMG1_9FIRM</name>